<protein>
    <submittedName>
        <fullName evidence="1">Uncharacterized protein</fullName>
    </submittedName>
</protein>
<dbReference type="Proteomes" id="UP000639973">
    <property type="component" value="Unassembled WGS sequence"/>
</dbReference>
<accession>A0ABQ2GAY1</accession>
<gene>
    <name evidence="1" type="ORF">GCM10010840_21680</name>
</gene>
<comment type="caution">
    <text evidence="1">The sequence shown here is derived from an EMBL/GenBank/DDBJ whole genome shotgun (WGS) entry which is preliminary data.</text>
</comment>
<proteinExistence type="predicted"/>
<name>A0ABQ2GAY1_9DEIO</name>
<dbReference type="RefSeq" id="WP_188971796.1">
    <property type="nucleotide sequence ID" value="NZ_BMOL01000009.1"/>
</dbReference>
<reference evidence="2" key="1">
    <citation type="journal article" date="2019" name="Int. J. Syst. Evol. Microbiol.">
        <title>The Global Catalogue of Microorganisms (GCM) 10K type strain sequencing project: providing services to taxonomists for standard genome sequencing and annotation.</title>
        <authorList>
            <consortium name="The Broad Institute Genomics Platform"/>
            <consortium name="The Broad Institute Genome Sequencing Center for Infectious Disease"/>
            <person name="Wu L."/>
            <person name="Ma J."/>
        </authorList>
    </citation>
    <scope>NUCLEOTIDE SEQUENCE [LARGE SCALE GENOMIC DNA]</scope>
    <source>
        <strain evidence="2">JCM 15442</strain>
    </source>
</reference>
<keyword evidence="2" id="KW-1185">Reference proteome</keyword>
<evidence type="ECO:0000313" key="1">
    <source>
        <dbReference type="EMBL" id="GGL83580.1"/>
    </source>
</evidence>
<evidence type="ECO:0000313" key="2">
    <source>
        <dbReference type="Proteomes" id="UP000639973"/>
    </source>
</evidence>
<sequence>MFQQHLEALAVQRGLVEELEGRLKVELARLSDLAARTVAAHLGQRSGGSTDRETLDAQARAIRHDLEAFTKLAAPDEGAARRCCAGQDMRTWEVRRAGWARRSRLDGQGTTGRPDTSEL</sequence>
<dbReference type="EMBL" id="BMOL01000009">
    <property type="protein sequence ID" value="GGL83580.1"/>
    <property type="molecule type" value="Genomic_DNA"/>
</dbReference>
<organism evidence="1 2">
    <name type="scientific">Deinococcus aerolatus</name>
    <dbReference type="NCBI Taxonomy" id="522487"/>
    <lineage>
        <taxon>Bacteria</taxon>
        <taxon>Thermotogati</taxon>
        <taxon>Deinococcota</taxon>
        <taxon>Deinococci</taxon>
        <taxon>Deinococcales</taxon>
        <taxon>Deinococcaceae</taxon>
        <taxon>Deinococcus</taxon>
    </lineage>
</organism>